<dbReference type="AlphaFoldDB" id="A0A1S3DQF0"/>
<feature type="region of interest" description="Disordered" evidence="1">
    <location>
        <begin position="77"/>
        <end position="104"/>
    </location>
</feature>
<proteinExistence type="predicted"/>
<gene>
    <name evidence="3" type="primary">LOC103522903</name>
</gene>
<name>A0A1S3DQF0_DIACI</name>
<dbReference type="GeneID" id="103522903"/>
<protein>
    <submittedName>
        <fullName evidence="3">Uncharacterized protein LOC103522903</fullName>
    </submittedName>
</protein>
<sequence length="253" mass="28991">MPNSCPTCSVTHFSLLSLPGSSQRSLISKNTVYAGNIDIHENVGDEDCAIRQTTHKGDCQGQCDCAYSNKFDCQSPEQQQKTHKNKPHVCESENRQNYRQENLSPPGITRNYVRFYEANMSPEQDSTKYNFQVIRNKFESQENSVEKSEKKQLGNRNIPFRFANLCRKFSSSTRLNKCICHVERSPNHSVKQLIKGNHKGISQVRNAKEAFNNLLQEIVNTVERKKSQIRINNARSKPKNVKDIKKVVQNNTD</sequence>
<evidence type="ECO:0000313" key="3">
    <source>
        <dbReference type="RefSeq" id="XP_008486210.2"/>
    </source>
</evidence>
<evidence type="ECO:0000313" key="2">
    <source>
        <dbReference type="Proteomes" id="UP000079169"/>
    </source>
</evidence>
<keyword evidence="2" id="KW-1185">Reference proteome</keyword>
<organism evidence="2 3">
    <name type="scientific">Diaphorina citri</name>
    <name type="common">Asian citrus psyllid</name>
    <dbReference type="NCBI Taxonomy" id="121845"/>
    <lineage>
        <taxon>Eukaryota</taxon>
        <taxon>Metazoa</taxon>
        <taxon>Ecdysozoa</taxon>
        <taxon>Arthropoda</taxon>
        <taxon>Hexapoda</taxon>
        <taxon>Insecta</taxon>
        <taxon>Pterygota</taxon>
        <taxon>Neoptera</taxon>
        <taxon>Paraneoptera</taxon>
        <taxon>Hemiptera</taxon>
        <taxon>Sternorrhyncha</taxon>
        <taxon>Psylloidea</taxon>
        <taxon>Psyllidae</taxon>
        <taxon>Diaphorininae</taxon>
        <taxon>Diaphorina</taxon>
    </lineage>
</organism>
<accession>A0A1S3DQF0</accession>
<dbReference type="KEGG" id="dci:103522903"/>
<dbReference type="Proteomes" id="UP000079169">
    <property type="component" value="Unplaced"/>
</dbReference>
<feature type="non-terminal residue" evidence="3">
    <location>
        <position position="253"/>
    </location>
</feature>
<reference evidence="3" key="1">
    <citation type="submission" date="2025-08" db="UniProtKB">
        <authorList>
            <consortium name="RefSeq"/>
        </authorList>
    </citation>
    <scope>IDENTIFICATION</scope>
</reference>
<evidence type="ECO:0000256" key="1">
    <source>
        <dbReference type="SAM" id="MobiDB-lite"/>
    </source>
</evidence>
<feature type="compositionally biased region" description="Basic and acidic residues" evidence="1">
    <location>
        <begin position="88"/>
        <end position="98"/>
    </location>
</feature>
<dbReference type="RefSeq" id="XP_008486210.2">
    <property type="nucleotide sequence ID" value="XM_008487988.2"/>
</dbReference>
<dbReference type="PaxDb" id="121845-A0A1S3DQF0"/>